<dbReference type="Pfam" id="PF00027">
    <property type="entry name" value="cNMP_binding"/>
    <property type="match status" value="1"/>
</dbReference>
<dbReference type="AlphaFoldDB" id="A0A8J6NS20"/>
<dbReference type="EMBL" id="JACNIG010000166">
    <property type="protein sequence ID" value="MBC8431729.1"/>
    <property type="molecule type" value="Genomic_DNA"/>
</dbReference>
<dbReference type="InterPro" id="IPR018490">
    <property type="entry name" value="cNMP-bd_dom_sf"/>
</dbReference>
<proteinExistence type="predicted"/>
<name>A0A8J6NS20_9BACT</name>
<dbReference type="Gene3D" id="2.60.120.10">
    <property type="entry name" value="Jelly Rolls"/>
    <property type="match status" value="1"/>
</dbReference>
<dbReference type="PROSITE" id="PS50042">
    <property type="entry name" value="CNMP_BINDING_3"/>
    <property type="match status" value="1"/>
</dbReference>
<accession>A0A8J6NS20</accession>
<dbReference type="Proteomes" id="UP000605201">
    <property type="component" value="Unassembled WGS sequence"/>
</dbReference>
<comment type="caution">
    <text evidence="2">The sequence shown here is derived from an EMBL/GenBank/DDBJ whole genome shotgun (WGS) entry which is preliminary data.</text>
</comment>
<dbReference type="CDD" id="cd00038">
    <property type="entry name" value="CAP_ED"/>
    <property type="match status" value="1"/>
</dbReference>
<reference evidence="2 3" key="1">
    <citation type="submission" date="2020-08" db="EMBL/GenBank/DDBJ databases">
        <title>Bridging the membrane lipid divide: bacteria of the FCB group superphylum have the potential to synthesize archaeal ether lipids.</title>
        <authorList>
            <person name="Villanueva L."/>
            <person name="Von Meijenfeldt F.A.B."/>
            <person name="Westbye A.B."/>
            <person name="Yadav S."/>
            <person name="Hopmans E.C."/>
            <person name="Dutilh B.E."/>
            <person name="Sinninghe Damste J.S."/>
        </authorList>
    </citation>
    <scope>NUCLEOTIDE SEQUENCE [LARGE SCALE GENOMIC DNA]</scope>
    <source>
        <strain evidence="2">NIOZ-UU17</strain>
    </source>
</reference>
<sequence length="146" mass="15905">MPTDPMELGSMDLFAELSPAELEQVQAIAHSVQVAEAETLTRIGAPAHSFFVILSGNFMIAFKDDRAITLHDKGKIMGWSTVFTPFRYKGTTIALTAGEVLSIPGDKFLSLIQSNTALGNKIMSKINVIASERMFFAQHADPLDGF</sequence>
<dbReference type="InterPro" id="IPR014710">
    <property type="entry name" value="RmlC-like_jellyroll"/>
</dbReference>
<protein>
    <submittedName>
        <fullName evidence="2">Cyclic nucleotide-binding domain-containing protein</fullName>
    </submittedName>
</protein>
<gene>
    <name evidence="2" type="ORF">H8D96_07390</name>
</gene>
<organism evidence="2 3">
    <name type="scientific">Candidatus Desulfatibia vada</name>
    <dbReference type="NCBI Taxonomy" id="2841696"/>
    <lineage>
        <taxon>Bacteria</taxon>
        <taxon>Pseudomonadati</taxon>
        <taxon>Thermodesulfobacteriota</taxon>
        <taxon>Desulfobacteria</taxon>
        <taxon>Desulfobacterales</taxon>
        <taxon>Desulfobacterales incertae sedis</taxon>
        <taxon>Candidatus Desulfatibia</taxon>
    </lineage>
</organism>
<evidence type="ECO:0000259" key="1">
    <source>
        <dbReference type="PROSITE" id="PS50042"/>
    </source>
</evidence>
<dbReference type="SMART" id="SM00100">
    <property type="entry name" value="cNMP"/>
    <property type="match status" value="1"/>
</dbReference>
<dbReference type="SUPFAM" id="SSF51206">
    <property type="entry name" value="cAMP-binding domain-like"/>
    <property type="match status" value="1"/>
</dbReference>
<dbReference type="InterPro" id="IPR000595">
    <property type="entry name" value="cNMP-bd_dom"/>
</dbReference>
<evidence type="ECO:0000313" key="3">
    <source>
        <dbReference type="Proteomes" id="UP000605201"/>
    </source>
</evidence>
<evidence type="ECO:0000313" key="2">
    <source>
        <dbReference type="EMBL" id="MBC8431729.1"/>
    </source>
</evidence>
<feature type="domain" description="Cyclic nucleotide-binding" evidence="1">
    <location>
        <begin position="13"/>
        <end position="126"/>
    </location>
</feature>